<keyword evidence="2" id="KW-1133">Transmembrane helix</keyword>
<dbReference type="Pfam" id="PF04397">
    <property type="entry name" value="LytTR"/>
    <property type="match status" value="1"/>
</dbReference>
<evidence type="ECO:0000256" key="2">
    <source>
        <dbReference type="SAM" id="Phobius"/>
    </source>
</evidence>
<gene>
    <name evidence="4" type="ORF">GCM10008179_15180</name>
</gene>
<dbReference type="GO" id="GO:0003677">
    <property type="term" value="F:DNA binding"/>
    <property type="evidence" value="ECO:0007669"/>
    <property type="project" value="InterPro"/>
</dbReference>
<evidence type="ECO:0000313" key="5">
    <source>
        <dbReference type="Proteomes" id="UP001143372"/>
    </source>
</evidence>
<evidence type="ECO:0000259" key="3">
    <source>
        <dbReference type="PROSITE" id="PS50930"/>
    </source>
</evidence>
<dbReference type="PROSITE" id="PS50930">
    <property type="entry name" value="HTH_LYTTR"/>
    <property type="match status" value="1"/>
</dbReference>
<accession>A0A9W6J252</accession>
<keyword evidence="5" id="KW-1185">Reference proteome</keyword>
<dbReference type="SMART" id="SM00850">
    <property type="entry name" value="LytTR"/>
    <property type="match status" value="1"/>
</dbReference>
<dbReference type="RefSeq" id="WP_271168124.1">
    <property type="nucleotide sequence ID" value="NZ_BSFI01000007.1"/>
</dbReference>
<organism evidence="4 5">
    <name type="scientific">Hansschlegelia plantiphila</name>
    <dbReference type="NCBI Taxonomy" id="374655"/>
    <lineage>
        <taxon>Bacteria</taxon>
        <taxon>Pseudomonadati</taxon>
        <taxon>Pseudomonadota</taxon>
        <taxon>Alphaproteobacteria</taxon>
        <taxon>Hyphomicrobiales</taxon>
        <taxon>Methylopilaceae</taxon>
        <taxon>Hansschlegelia</taxon>
    </lineage>
</organism>
<reference evidence="4" key="1">
    <citation type="journal article" date="2014" name="Int. J. Syst. Evol. Microbiol.">
        <title>Complete genome sequence of Corynebacterium casei LMG S-19264T (=DSM 44701T), isolated from a smear-ripened cheese.</title>
        <authorList>
            <consortium name="US DOE Joint Genome Institute (JGI-PGF)"/>
            <person name="Walter F."/>
            <person name="Albersmeier A."/>
            <person name="Kalinowski J."/>
            <person name="Ruckert C."/>
        </authorList>
    </citation>
    <scope>NUCLEOTIDE SEQUENCE</scope>
    <source>
        <strain evidence="4">VKM B-2347</strain>
    </source>
</reference>
<feature type="transmembrane region" description="Helical" evidence="2">
    <location>
        <begin position="20"/>
        <end position="37"/>
    </location>
</feature>
<comment type="caution">
    <text evidence="4">The sequence shown here is derived from an EMBL/GenBank/DDBJ whole genome shotgun (WGS) entry which is preliminary data.</text>
</comment>
<sequence>MRDFANVQGGDWLRRRSAEACLALALGLAFALLGPYSTDQQPFLARLGFWAGLLACWFVVATLVGMALGRVELYRRAGRWSRQAVIVGLTAAPMILVVAPAAHALTGWQASLSEVVELYWQTALIGCVVALVSTAVLAPSPETAGHPAPAGPQTAVDAAERRDDGGDQTATDAAVQSRLVARLPSALRGRLLCLEMEDHYVRVHTDQGSSLVLLRLSDAINEAAPISGGQVHRSWWVSDEAIEAFERTGRTAQLRLTNGLMAPVSQRYLKATETAVVARG</sequence>
<dbReference type="EMBL" id="BSFI01000007">
    <property type="protein sequence ID" value="GLK67880.1"/>
    <property type="molecule type" value="Genomic_DNA"/>
</dbReference>
<feature type="transmembrane region" description="Helical" evidence="2">
    <location>
        <begin position="49"/>
        <end position="71"/>
    </location>
</feature>
<feature type="transmembrane region" description="Helical" evidence="2">
    <location>
        <begin position="83"/>
        <end position="106"/>
    </location>
</feature>
<feature type="region of interest" description="Disordered" evidence="1">
    <location>
        <begin position="142"/>
        <end position="170"/>
    </location>
</feature>
<keyword evidence="2" id="KW-0472">Membrane</keyword>
<name>A0A9W6J252_9HYPH</name>
<evidence type="ECO:0000256" key="1">
    <source>
        <dbReference type="SAM" id="MobiDB-lite"/>
    </source>
</evidence>
<feature type="domain" description="HTH LytTR-type" evidence="3">
    <location>
        <begin position="194"/>
        <end position="271"/>
    </location>
</feature>
<evidence type="ECO:0000313" key="4">
    <source>
        <dbReference type="EMBL" id="GLK67880.1"/>
    </source>
</evidence>
<dbReference type="Gene3D" id="2.40.50.1020">
    <property type="entry name" value="LytTr DNA-binding domain"/>
    <property type="match status" value="1"/>
</dbReference>
<feature type="transmembrane region" description="Helical" evidence="2">
    <location>
        <begin position="118"/>
        <end position="138"/>
    </location>
</feature>
<dbReference type="AlphaFoldDB" id="A0A9W6J252"/>
<reference evidence="4" key="2">
    <citation type="submission" date="2023-01" db="EMBL/GenBank/DDBJ databases">
        <authorList>
            <person name="Sun Q."/>
            <person name="Evtushenko L."/>
        </authorList>
    </citation>
    <scope>NUCLEOTIDE SEQUENCE</scope>
    <source>
        <strain evidence="4">VKM B-2347</strain>
    </source>
</reference>
<dbReference type="InterPro" id="IPR007492">
    <property type="entry name" value="LytTR_DNA-bd_dom"/>
</dbReference>
<proteinExistence type="predicted"/>
<keyword evidence="2" id="KW-0812">Transmembrane</keyword>
<dbReference type="Proteomes" id="UP001143372">
    <property type="component" value="Unassembled WGS sequence"/>
</dbReference>
<protein>
    <recommendedName>
        <fullName evidence="3">HTH LytTR-type domain-containing protein</fullName>
    </recommendedName>
</protein>